<feature type="region of interest" description="Disordered" evidence="1">
    <location>
        <begin position="115"/>
        <end position="186"/>
    </location>
</feature>
<feature type="non-terminal residue" evidence="2">
    <location>
        <position position="186"/>
    </location>
</feature>
<keyword evidence="3" id="KW-1185">Reference proteome</keyword>
<dbReference type="EMBL" id="CAUYUJ010002213">
    <property type="protein sequence ID" value="CAK0799704.1"/>
    <property type="molecule type" value="Genomic_DNA"/>
</dbReference>
<reference evidence="2" key="1">
    <citation type="submission" date="2023-10" db="EMBL/GenBank/DDBJ databases">
        <authorList>
            <person name="Chen Y."/>
            <person name="Shah S."/>
            <person name="Dougan E. K."/>
            <person name="Thang M."/>
            <person name="Chan C."/>
        </authorList>
    </citation>
    <scope>NUCLEOTIDE SEQUENCE [LARGE SCALE GENOMIC DNA]</scope>
</reference>
<comment type="caution">
    <text evidence="2">The sequence shown here is derived from an EMBL/GenBank/DDBJ whole genome shotgun (WGS) entry which is preliminary data.</text>
</comment>
<gene>
    <name evidence="2" type="ORF">PCOR1329_LOCUS8066</name>
</gene>
<feature type="compositionally biased region" description="Low complexity" evidence="1">
    <location>
        <begin position="147"/>
        <end position="162"/>
    </location>
</feature>
<feature type="region of interest" description="Disordered" evidence="1">
    <location>
        <begin position="1"/>
        <end position="37"/>
    </location>
</feature>
<dbReference type="Proteomes" id="UP001189429">
    <property type="component" value="Unassembled WGS sequence"/>
</dbReference>
<protein>
    <submittedName>
        <fullName evidence="2">Uncharacterized protein</fullName>
    </submittedName>
</protein>
<organism evidence="2 3">
    <name type="scientific">Prorocentrum cordatum</name>
    <dbReference type="NCBI Taxonomy" id="2364126"/>
    <lineage>
        <taxon>Eukaryota</taxon>
        <taxon>Sar</taxon>
        <taxon>Alveolata</taxon>
        <taxon>Dinophyceae</taxon>
        <taxon>Prorocentrales</taxon>
        <taxon>Prorocentraceae</taxon>
        <taxon>Prorocentrum</taxon>
    </lineage>
</organism>
<evidence type="ECO:0000256" key="1">
    <source>
        <dbReference type="SAM" id="MobiDB-lite"/>
    </source>
</evidence>
<evidence type="ECO:0000313" key="2">
    <source>
        <dbReference type="EMBL" id="CAK0799704.1"/>
    </source>
</evidence>
<name>A0ABN9Q223_9DINO</name>
<proteinExistence type="predicted"/>
<evidence type="ECO:0000313" key="3">
    <source>
        <dbReference type="Proteomes" id="UP001189429"/>
    </source>
</evidence>
<sequence length="186" mass="19575">MGEGTEVPQVEPRLLSPTRWLKTPGQAAPPQGEPRPPEGMVMVPLLFRAQPKEGINYDVIFGAHCVGSLVCLGLWAAERIGMDFVRDSGAWIVPAPFLPCALYYSQVWRGGLGRRSATLPASGRGRRTTDWAGPRPAARTRTPEGLPPRCAGGRAAVGAAGPPRRRAARAPRGGGGAGLGPLLRAG</sequence>
<accession>A0ABN9Q223</accession>